<keyword evidence="1 2" id="KW-0732">Signal</keyword>
<proteinExistence type="predicted"/>
<dbReference type="Gene3D" id="2.130.10.80">
    <property type="entry name" value="Galactose oxidase/kelch, beta-propeller"/>
    <property type="match status" value="1"/>
</dbReference>
<dbReference type="PANTHER" id="PTHR32208">
    <property type="entry name" value="SECRETED PROTEIN-RELATED"/>
    <property type="match status" value="1"/>
</dbReference>
<dbReference type="SUPFAM" id="SSF81296">
    <property type="entry name" value="E set domains"/>
    <property type="match status" value="1"/>
</dbReference>
<feature type="domain" description="Galactose oxidase-like Early set" evidence="4">
    <location>
        <begin position="460"/>
        <end position="567"/>
    </location>
</feature>
<dbReference type="SUPFAM" id="SSF50965">
    <property type="entry name" value="Galactose oxidase, central domain"/>
    <property type="match status" value="1"/>
</dbReference>
<dbReference type="InterPro" id="IPR013783">
    <property type="entry name" value="Ig-like_fold"/>
</dbReference>
<dbReference type="AlphaFoldDB" id="A0AAV5A005"/>
<evidence type="ECO:0000313" key="6">
    <source>
        <dbReference type="Proteomes" id="UP001050691"/>
    </source>
</evidence>
<dbReference type="PANTHER" id="PTHR32208:SF21">
    <property type="entry name" value="LOW QUALITY PROTEIN: ALDEHYDE OXIDASE GLOX-LIKE"/>
    <property type="match status" value="1"/>
</dbReference>
<dbReference type="InterPro" id="IPR011043">
    <property type="entry name" value="Gal_Oxase/kelch_b-propeller"/>
</dbReference>
<dbReference type="CDD" id="cd02851">
    <property type="entry name" value="E_set_GO_C"/>
    <property type="match status" value="1"/>
</dbReference>
<dbReference type="Pfam" id="PF07250">
    <property type="entry name" value="Glyoxal_oxid_N"/>
    <property type="match status" value="1"/>
</dbReference>
<evidence type="ECO:0000256" key="2">
    <source>
        <dbReference type="SAM" id="SignalP"/>
    </source>
</evidence>
<evidence type="ECO:0000259" key="4">
    <source>
        <dbReference type="Pfam" id="PF09118"/>
    </source>
</evidence>
<feature type="signal peptide" evidence="2">
    <location>
        <begin position="1"/>
        <end position="19"/>
    </location>
</feature>
<dbReference type="Pfam" id="PF09118">
    <property type="entry name" value="GO-like_E_set"/>
    <property type="match status" value="1"/>
</dbReference>
<dbReference type="InterPro" id="IPR014756">
    <property type="entry name" value="Ig_E-set"/>
</dbReference>
<evidence type="ECO:0000256" key="1">
    <source>
        <dbReference type="ARBA" id="ARBA00022729"/>
    </source>
</evidence>
<feature type="chain" id="PRO_5043562631" description="Glyoxal oxidase" evidence="2">
    <location>
        <begin position="20"/>
        <end position="633"/>
    </location>
</feature>
<dbReference type="InterPro" id="IPR015202">
    <property type="entry name" value="GO-like_E_set"/>
</dbReference>
<dbReference type="InterPro" id="IPR037293">
    <property type="entry name" value="Gal_Oxidase_central_sf"/>
</dbReference>
<gene>
    <name evidence="5" type="ORF">Clacol_000710</name>
</gene>
<name>A0AAV5A005_9AGAM</name>
<evidence type="ECO:0000313" key="5">
    <source>
        <dbReference type="EMBL" id="GJJ06518.1"/>
    </source>
</evidence>
<evidence type="ECO:0008006" key="7">
    <source>
        <dbReference type="Google" id="ProtNLM"/>
    </source>
</evidence>
<dbReference type="EMBL" id="BPWL01000001">
    <property type="protein sequence ID" value="GJJ06518.1"/>
    <property type="molecule type" value="Genomic_DNA"/>
</dbReference>
<keyword evidence="6" id="KW-1185">Reference proteome</keyword>
<sequence length="633" mass="66816">MRSLVPLVLSTAFAKAASSTSGLPLDSGVAPGQFKLIGNSLVSAQQAFLGTAKKVYFVDKTENNPTQVNGHPAWAAEYSLDGNTARPMDIVTNTFCAGGNVLGNGTWINVGGNQAVGPGGLTAASQTGGGLYDDLDGGVSIRFLDPCDDESCNWVVPADIDLTTRRWYPSVETLEDGSVIIIGGDGEYLCNLGHPVSLTYGIIVVKPSEDLSTQRHRPANLYPITFLLPSGNIYVQANWASTLFDYKANDFTGMENPLPDVPDAVRTYPASGGSIMQPLTPANNWTATLIFCGGTNLQPDQWDVDNNLAVTPTSSSCVSITPDEPGANYTEDDPLPAGRVMVNLIHLPTGEMFVVNGAGMGVAGYGNNSWAIGQSYAQDPVLQPLIYNPNSPPGSRFSSAGLSPSTIPRLYHSTAILAPDGSVIVSGSNPNADYTVGPGVTFPTEYRVEKFYPSYYNERRPEPLGLPSTLSYGGPYFNVTLSSEDLNGSTNNLKNTTVVVIRTGFSTHAINMGQRFVQLENTYTANPDGSGTLHVSQLPPNPAILAPGPAFVFVVVNGVPSIGVQVMCGSGTIGPQPTLDAVDLPPSTLAVKTNDTDANSSSHGKNGASEQLNVSSNFVSIFALANILYWTML</sequence>
<protein>
    <recommendedName>
        <fullName evidence="7">Glyoxal oxidase</fullName>
    </recommendedName>
</protein>
<organism evidence="5 6">
    <name type="scientific">Clathrus columnatus</name>
    <dbReference type="NCBI Taxonomy" id="1419009"/>
    <lineage>
        <taxon>Eukaryota</taxon>
        <taxon>Fungi</taxon>
        <taxon>Dikarya</taxon>
        <taxon>Basidiomycota</taxon>
        <taxon>Agaricomycotina</taxon>
        <taxon>Agaricomycetes</taxon>
        <taxon>Phallomycetidae</taxon>
        <taxon>Phallales</taxon>
        <taxon>Clathraceae</taxon>
        <taxon>Clathrus</taxon>
    </lineage>
</organism>
<comment type="caution">
    <text evidence="5">The sequence shown here is derived from an EMBL/GenBank/DDBJ whole genome shotgun (WGS) entry which is preliminary data.</text>
</comment>
<dbReference type="InterPro" id="IPR009880">
    <property type="entry name" value="Glyoxal_oxidase_N"/>
</dbReference>
<dbReference type="Proteomes" id="UP001050691">
    <property type="component" value="Unassembled WGS sequence"/>
</dbReference>
<evidence type="ECO:0000259" key="3">
    <source>
        <dbReference type="Pfam" id="PF07250"/>
    </source>
</evidence>
<reference evidence="5" key="1">
    <citation type="submission" date="2021-10" db="EMBL/GenBank/DDBJ databases">
        <title>De novo Genome Assembly of Clathrus columnatus (Basidiomycota, Fungi) Using Illumina and Nanopore Sequence Data.</title>
        <authorList>
            <person name="Ogiso-Tanaka E."/>
            <person name="Itagaki H."/>
            <person name="Hosoya T."/>
            <person name="Hosaka K."/>
        </authorList>
    </citation>
    <scope>NUCLEOTIDE SEQUENCE</scope>
    <source>
        <strain evidence="5">MO-923</strain>
    </source>
</reference>
<accession>A0AAV5A005</accession>
<feature type="domain" description="Glyoxal oxidase N-terminal" evidence="3">
    <location>
        <begin position="72"/>
        <end position="455"/>
    </location>
</feature>
<dbReference type="Gene3D" id="2.60.40.10">
    <property type="entry name" value="Immunoglobulins"/>
    <property type="match status" value="1"/>
</dbReference>